<proteinExistence type="predicted"/>
<accession>A0AAD5WXB6</accession>
<evidence type="ECO:0000313" key="1">
    <source>
        <dbReference type="EMBL" id="KAJ3034261.1"/>
    </source>
</evidence>
<organism evidence="1 2">
    <name type="scientific">Rhizophlyctis rosea</name>
    <dbReference type="NCBI Taxonomy" id="64517"/>
    <lineage>
        <taxon>Eukaryota</taxon>
        <taxon>Fungi</taxon>
        <taxon>Fungi incertae sedis</taxon>
        <taxon>Chytridiomycota</taxon>
        <taxon>Chytridiomycota incertae sedis</taxon>
        <taxon>Chytridiomycetes</taxon>
        <taxon>Rhizophlyctidales</taxon>
        <taxon>Rhizophlyctidaceae</taxon>
        <taxon>Rhizophlyctis</taxon>
    </lineage>
</organism>
<dbReference type="EMBL" id="JADGJD010002183">
    <property type="protein sequence ID" value="KAJ3034261.1"/>
    <property type="molecule type" value="Genomic_DNA"/>
</dbReference>
<dbReference type="Proteomes" id="UP001212841">
    <property type="component" value="Unassembled WGS sequence"/>
</dbReference>
<reference evidence="1" key="1">
    <citation type="submission" date="2020-05" db="EMBL/GenBank/DDBJ databases">
        <title>Phylogenomic resolution of chytrid fungi.</title>
        <authorList>
            <person name="Stajich J.E."/>
            <person name="Amses K."/>
            <person name="Simmons R."/>
            <person name="Seto K."/>
            <person name="Myers J."/>
            <person name="Bonds A."/>
            <person name="Quandt C.A."/>
            <person name="Barry K."/>
            <person name="Liu P."/>
            <person name="Grigoriev I."/>
            <person name="Longcore J.E."/>
            <person name="James T.Y."/>
        </authorList>
    </citation>
    <scope>NUCLEOTIDE SEQUENCE</scope>
    <source>
        <strain evidence="1">JEL0318</strain>
    </source>
</reference>
<sequence>HNKTGTKIFARLNECNMKRNTGGAPIPFYNGLEILRAIIEDQRDYLWLKAHITSTTLYLSDWDDTIDMNNEFRVFVYQGKVTGISQYRWADYFLAEWNKDQDSMRKVGNDVLEFVEGKLIPALDGGEKVTFVTDVVLVGNQTWMIEINKFGGETGCGSALFHWKRDEEQLYGDGSTY</sequence>
<dbReference type="AlphaFoldDB" id="A0AAD5WXB6"/>
<keyword evidence="2" id="KW-1185">Reference proteome</keyword>
<protein>
    <submittedName>
        <fullName evidence="1">Uncharacterized protein</fullName>
    </submittedName>
</protein>
<comment type="caution">
    <text evidence="1">The sequence shown here is derived from an EMBL/GenBank/DDBJ whole genome shotgun (WGS) entry which is preliminary data.</text>
</comment>
<gene>
    <name evidence="1" type="ORF">HK097_004567</name>
</gene>
<dbReference type="InterPro" id="IPR009772">
    <property type="entry name" value="CDC123"/>
</dbReference>
<dbReference type="Pfam" id="PF07065">
    <property type="entry name" value="D123"/>
    <property type="match status" value="1"/>
</dbReference>
<feature type="non-terminal residue" evidence="1">
    <location>
        <position position="177"/>
    </location>
</feature>
<name>A0AAD5WXB6_9FUNG</name>
<evidence type="ECO:0000313" key="2">
    <source>
        <dbReference type="Proteomes" id="UP001212841"/>
    </source>
</evidence>